<gene>
    <name evidence="1" type="ORF">Fot_35227</name>
</gene>
<organism evidence="1 2">
    <name type="scientific">Forsythia ovata</name>
    <dbReference type="NCBI Taxonomy" id="205694"/>
    <lineage>
        <taxon>Eukaryota</taxon>
        <taxon>Viridiplantae</taxon>
        <taxon>Streptophyta</taxon>
        <taxon>Embryophyta</taxon>
        <taxon>Tracheophyta</taxon>
        <taxon>Spermatophyta</taxon>
        <taxon>Magnoliopsida</taxon>
        <taxon>eudicotyledons</taxon>
        <taxon>Gunneridae</taxon>
        <taxon>Pentapetalae</taxon>
        <taxon>asterids</taxon>
        <taxon>lamiids</taxon>
        <taxon>Lamiales</taxon>
        <taxon>Oleaceae</taxon>
        <taxon>Forsythieae</taxon>
        <taxon>Forsythia</taxon>
    </lineage>
</organism>
<dbReference type="Proteomes" id="UP001604277">
    <property type="component" value="Unassembled WGS sequence"/>
</dbReference>
<name>A0ABD1SKX4_9LAMI</name>
<keyword evidence="2" id="KW-1185">Reference proteome</keyword>
<accession>A0ABD1SKX4</accession>
<reference evidence="2" key="1">
    <citation type="submission" date="2024-07" db="EMBL/GenBank/DDBJ databases">
        <title>Two chromosome-level genome assemblies of Korean endemic species Abeliophyllum distichum and Forsythia ovata (Oleaceae).</title>
        <authorList>
            <person name="Jang H."/>
        </authorList>
    </citation>
    <scope>NUCLEOTIDE SEQUENCE [LARGE SCALE GENOMIC DNA]</scope>
</reference>
<dbReference type="AlphaFoldDB" id="A0ABD1SKX4"/>
<evidence type="ECO:0000313" key="2">
    <source>
        <dbReference type="Proteomes" id="UP001604277"/>
    </source>
</evidence>
<comment type="caution">
    <text evidence="1">The sequence shown here is derived from an EMBL/GenBank/DDBJ whole genome shotgun (WGS) entry which is preliminary data.</text>
</comment>
<evidence type="ECO:0000313" key="1">
    <source>
        <dbReference type="EMBL" id="KAL2501379.1"/>
    </source>
</evidence>
<protein>
    <submittedName>
        <fullName evidence="1">Uncharacterized protein</fullName>
    </submittedName>
</protein>
<dbReference type="EMBL" id="JBFOLJ010000010">
    <property type="protein sequence ID" value="KAL2501379.1"/>
    <property type="molecule type" value="Genomic_DNA"/>
</dbReference>
<proteinExistence type="predicted"/>
<sequence length="117" mass="12220">MGPRSAPSRIGLRNNLVTTLWAEDSPKLMGTTGRDEEDGTACGAKTAVVEARETLGSDDPFTTPGLTSWTEYGSLVEFLGSVRTTVAASGDGEAGGAIDSFSNIKVLIGWTNGRLPE</sequence>